<organism evidence="2 3">
    <name type="scientific">Hermanssonia centrifuga</name>
    <dbReference type="NCBI Taxonomy" id="98765"/>
    <lineage>
        <taxon>Eukaryota</taxon>
        <taxon>Fungi</taxon>
        <taxon>Dikarya</taxon>
        <taxon>Basidiomycota</taxon>
        <taxon>Agaricomycotina</taxon>
        <taxon>Agaricomycetes</taxon>
        <taxon>Polyporales</taxon>
        <taxon>Meruliaceae</taxon>
        <taxon>Hermanssonia</taxon>
    </lineage>
</organism>
<proteinExistence type="predicted"/>
<feature type="region of interest" description="Disordered" evidence="1">
    <location>
        <begin position="1"/>
        <end position="59"/>
    </location>
</feature>
<name>A0A4S4KCJ4_9APHY</name>
<protein>
    <submittedName>
        <fullName evidence="2">Uncharacterized protein</fullName>
    </submittedName>
</protein>
<feature type="compositionally biased region" description="Basic and acidic residues" evidence="1">
    <location>
        <begin position="35"/>
        <end position="44"/>
    </location>
</feature>
<accession>A0A4S4KCJ4</accession>
<evidence type="ECO:0000313" key="2">
    <source>
        <dbReference type="EMBL" id="THG94019.1"/>
    </source>
</evidence>
<dbReference type="AlphaFoldDB" id="A0A4S4KCJ4"/>
<keyword evidence="3" id="KW-1185">Reference proteome</keyword>
<sequence>MPAERATSDGWRRGKQCDDGDNVGMGSGRATSTYRRGDAEERSGRATSTYRRGDAEEGSGRATVRIDVVYSNI</sequence>
<comment type="caution">
    <text evidence="2">The sequence shown here is derived from an EMBL/GenBank/DDBJ whole genome shotgun (WGS) entry which is preliminary data.</text>
</comment>
<reference evidence="2 3" key="1">
    <citation type="submission" date="2019-02" db="EMBL/GenBank/DDBJ databases">
        <title>Genome sequencing of the rare red list fungi Phlebia centrifuga.</title>
        <authorList>
            <person name="Buettner E."/>
            <person name="Kellner H."/>
        </authorList>
    </citation>
    <scope>NUCLEOTIDE SEQUENCE [LARGE SCALE GENOMIC DNA]</scope>
    <source>
        <strain evidence="2 3">DSM 108282</strain>
    </source>
</reference>
<feature type="compositionally biased region" description="Basic and acidic residues" evidence="1">
    <location>
        <begin position="1"/>
        <end position="18"/>
    </location>
</feature>
<evidence type="ECO:0000313" key="3">
    <source>
        <dbReference type="Proteomes" id="UP000309038"/>
    </source>
</evidence>
<dbReference type="EMBL" id="SGPJ01000519">
    <property type="protein sequence ID" value="THG94019.1"/>
    <property type="molecule type" value="Genomic_DNA"/>
</dbReference>
<gene>
    <name evidence="2" type="ORF">EW026_g7364</name>
</gene>
<dbReference type="Proteomes" id="UP000309038">
    <property type="component" value="Unassembled WGS sequence"/>
</dbReference>
<evidence type="ECO:0000256" key="1">
    <source>
        <dbReference type="SAM" id="MobiDB-lite"/>
    </source>
</evidence>